<comment type="caution">
    <text evidence="2">The sequence shown here is derived from an EMBL/GenBank/DDBJ whole genome shotgun (WGS) entry which is preliminary data.</text>
</comment>
<dbReference type="SUPFAM" id="SSF55315">
    <property type="entry name" value="L30e-like"/>
    <property type="match status" value="1"/>
</dbReference>
<dbReference type="Pfam" id="PF01248">
    <property type="entry name" value="Ribosomal_L7Ae"/>
    <property type="match status" value="1"/>
</dbReference>
<feature type="domain" description="Ribosomal protein eL8/eL30/eS12/Gadd45" evidence="1">
    <location>
        <begin position="8"/>
        <end position="90"/>
    </location>
</feature>
<organism evidence="2 3">
    <name type="scientific">Selenomonas montiformis</name>
    <dbReference type="NCBI Taxonomy" id="2652285"/>
    <lineage>
        <taxon>Bacteria</taxon>
        <taxon>Bacillati</taxon>
        <taxon>Bacillota</taxon>
        <taxon>Negativicutes</taxon>
        <taxon>Selenomonadales</taxon>
        <taxon>Selenomonadaceae</taxon>
        <taxon>Selenomonas</taxon>
    </lineage>
</organism>
<reference evidence="2 3" key="1">
    <citation type="submission" date="2019-08" db="EMBL/GenBank/DDBJ databases">
        <title>In-depth cultivation of the pig gut microbiome towards novel bacterial diversity and tailored functional studies.</title>
        <authorList>
            <person name="Wylensek D."/>
            <person name="Hitch T.C.A."/>
            <person name="Clavel T."/>
        </authorList>
    </citation>
    <scope>NUCLEOTIDE SEQUENCE [LARGE SCALE GENOMIC DNA]</scope>
    <source>
        <strain evidence="3">WCA-380-WT-3B3</strain>
    </source>
</reference>
<dbReference type="AlphaFoldDB" id="A0A6I2UYW2"/>
<dbReference type="InterPro" id="IPR004038">
    <property type="entry name" value="Ribosomal_eL8/eL30/eS12/Gad45"/>
</dbReference>
<protein>
    <submittedName>
        <fullName evidence="2">L7Ae/L30e/S12e/Gadd45 family protein</fullName>
    </submittedName>
</protein>
<accession>A0A6I2UYW2</accession>
<name>A0A6I2UYW2_9FIRM</name>
<evidence type="ECO:0000313" key="2">
    <source>
        <dbReference type="EMBL" id="MSV24402.1"/>
    </source>
</evidence>
<dbReference type="Proteomes" id="UP000430222">
    <property type="component" value="Unassembled WGS sequence"/>
</dbReference>
<evidence type="ECO:0000259" key="1">
    <source>
        <dbReference type="Pfam" id="PF01248"/>
    </source>
</evidence>
<dbReference type="Gene3D" id="3.30.1330.30">
    <property type="match status" value="1"/>
</dbReference>
<dbReference type="InterPro" id="IPR029064">
    <property type="entry name" value="Ribosomal_eL30-like_sf"/>
</dbReference>
<dbReference type="EMBL" id="VUNL01000003">
    <property type="protein sequence ID" value="MSV24402.1"/>
    <property type="molecule type" value="Genomic_DNA"/>
</dbReference>
<proteinExistence type="predicted"/>
<gene>
    <name evidence="2" type="ORF">FYJ78_04215</name>
</gene>
<sequence length="106" mass="11867">MAFTREQRIMNLLSMAQRAGRIVSGSFAVEQSVKTKKAVFLLIAADAADESKKNYKKLAEYYRIPYAEGLDREKLGRCLGKEYRAAAVLTDAGFAGKLRQLMEESI</sequence>
<evidence type="ECO:0000313" key="3">
    <source>
        <dbReference type="Proteomes" id="UP000430222"/>
    </source>
</evidence>
<keyword evidence="3" id="KW-1185">Reference proteome</keyword>
<dbReference type="RefSeq" id="WP_154620166.1">
    <property type="nucleotide sequence ID" value="NZ_CBCTNG010000002.1"/>
</dbReference>